<dbReference type="Pfam" id="PF01248">
    <property type="entry name" value="Ribosomal_L7Ae"/>
    <property type="match status" value="1"/>
</dbReference>
<dbReference type="Gene3D" id="3.30.1330.30">
    <property type="match status" value="1"/>
</dbReference>
<reference evidence="3" key="1">
    <citation type="journal article" date="2019" name="Int. J. Syst. Evol. Microbiol.">
        <title>The Global Catalogue of Microorganisms (GCM) 10K type strain sequencing project: providing services to taxonomists for standard genome sequencing and annotation.</title>
        <authorList>
            <consortium name="The Broad Institute Genomics Platform"/>
            <consortium name="The Broad Institute Genome Sequencing Center for Infectious Disease"/>
            <person name="Wu L."/>
            <person name="Ma J."/>
        </authorList>
    </citation>
    <scope>NUCLEOTIDE SEQUENCE [LARGE SCALE GENOMIC DNA]</scope>
    <source>
        <strain evidence="3">CCUG 56607</strain>
    </source>
</reference>
<sequence length="105" mass="11747">MNEKKHLNLLGLAVRAGKCTVGEESIIKDIQKKRAKLVLIANDTGHQTKKKLIDKCSFYHIPYYLIEDRDTLSHAIGKVGRVAIAVLDQGFAKKMQSLLDESIRG</sequence>
<dbReference type="NCBIfam" id="NF005825">
    <property type="entry name" value="PRK07714.1"/>
    <property type="match status" value="1"/>
</dbReference>
<comment type="caution">
    <text evidence="2">The sequence shown here is derived from an EMBL/GenBank/DDBJ whole genome shotgun (WGS) entry which is preliminary data.</text>
</comment>
<dbReference type="EMBL" id="JBHTKL010000001">
    <property type="protein sequence ID" value="MFD1018225.1"/>
    <property type="molecule type" value="Genomic_DNA"/>
</dbReference>
<dbReference type="Proteomes" id="UP001596990">
    <property type="component" value="Unassembled WGS sequence"/>
</dbReference>
<feature type="domain" description="Ribosomal protein eL8/eL30/eS12/Gadd45" evidence="1">
    <location>
        <begin position="8"/>
        <end position="95"/>
    </location>
</feature>
<organism evidence="2 3">
    <name type="scientific">Thalassobacillus hwangdonensis</name>
    <dbReference type="NCBI Taxonomy" id="546108"/>
    <lineage>
        <taxon>Bacteria</taxon>
        <taxon>Bacillati</taxon>
        <taxon>Bacillota</taxon>
        <taxon>Bacilli</taxon>
        <taxon>Bacillales</taxon>
        <taxon>Bacillaceae</taxon>
        <taxon>Thalassobacillus</taxon>
    </lineage>
</organism>
<gene>
    <name evidence="2" type="ORF">ACFQ2J_03335</name>
</gene>
<evidence type="ECO:0000313" key="2">
    <source>
        <dbReference type="EMBL" id="MFD1018225.1"/>
    </source>
</evidence>
<proteinExistence type="predicted"/>
<keyword evidence="3" id="KW-1185">Reference proteome</keyword>
<dbReference type="InterPro" id="IPR029064">
    <property type="entry name" value="Ribosomal_eL30-like_sf"/>
</dbReference>
<name>A0ABW3KX32_9BACI</name>
<protein>
    <submittedName>
        <fullName evidence="2">YlxQ family RNA-binding protein</fullName>
    </submittedName>
</protein>
<accession>A0ABW3KX32</accession>
<evidence type="ECO:0000313" key="3">
    <source>
        <dbReference type="Proteomes" id="UP001596990"/>
    </source>
</evidence>
<evidence type="ECO:0000259" key="1">
    <source>
        <dbReference type="Pfam" id="PF01248"/>
    </source>
</evidence>
<dbReference type="SUPFAM" id="SSF55315">
    <property type="entry name" value="L30e-like"/>
    <property type="match status" value="1"/>
</dbReference>
<dbReference type="RefSeq" id="WP_386056560.1">
    <property type="nucleotide sequence ID" value="NZ_JBHTKL010000001.1"/>
</dbReference>
<dbReference type="InterPro" id="IPR004038">
    <property type="entry name" value="Ribosomal_eL8/eL30/eS12/Gad45"/>
</dbReference>